<feature type="region of interest" description="Disordered" evidence="1">
    <location>
        <begin position="1"/>
        <end position="21"/>
    </location>
</feature>
<proteinExistence type="predicted"/>
<evidence type="ECO:0000256" key="1">
    <source>
        <dbReference type="SAM" id="MobiDB-lite"/>
    </source>
</evidence>
<gene>
    <name evidence="2" type="ORF">VNO77_08169</name>
</gene>
<sequence>MTNNQSCVKKHGGAPRQESCSNVDDSQICQSCAKRVLAYSCGHLRTNSSQRDKHSHLKDHRKLELRDLKLCTLESSKYWPESTTVIVYADMPP</sequence>
<name>A0AAN9MDR2_CANGL</name>
<dbReference type="Proteomes" id="UP001367508">
    <property type="component" value="Unassembled WGS sequence"/>
</dbReference>
<evidence type="ECO:0000313" key="3">
    <source>
        <dbReference type="Proteomes" id="UP001367508"/>
    </source>
</evidence>
<comment type="caution">
    <text evidence="2">The sequence shown here is derived from an EMBL/GenBank/DDBJ whole genome shotgun (WGS) entry which is preliminary data.</text>
</comment>
<reference evidence="2 3" key="1">
    <citation type="submission" date="2024-01" db="EMBL/GenBank/DDBJ databases">
        <title>The genomes of 5 underutilized Papilionoideae crops provide insights into root nodulation and disease resistanc.</title>
        <authorList>
            <person name="Jiang F."/>
        </authorList>
    </citation>
    <scope>NUCLEOTIDE SEQUENCE [LARGE SCALE GENOMIC DNA]</scope>
    <source>
        <strain evidence="2">LVBAO_FW01</strain>
        <tissue evidence="2">Leaves</tissue>
    </source>
</reference>
<protein>
    <submittedName>
        <fullName evidence="2">Uncharacterized protein</fullName>
    </submittedName>
</protein>
<accession>A0AAN9MDR2</accession>
<dbReference type="AlphaFoldDB" id="A0AAN9MDR2"/>
<keyword evidence="3" id="KW-1185">Reference proteome</keyword>
<organism evidence="2 3">
    <name type="scientific">Canavalia gladiata</name>
    <name type="common">Sword bean</name>
    <name type="synonym">Dolichos gladiatus</name>
    <dbReference type="NCBI Taxonomy" id="3824"/>
    <lineage>
        <taxon>Eukaryota</taxon>
        <taxon>Viridiplantae</taxon>
        <taxon>Streptophyta</taxon>
        <taxon>Embryophyta</taxon>
        <taxon>Tracheophyta</taxon>
        <taxon>Spermatophyta</taxon>
        <taxon>Magnoliopsida</taxon>
        <taxon>eudicotyledons</taxon>
        <taxon>Gunneridae</taxon>
        <taxon>Pentapetalae</taxon>
        <taxon>rosids</taxon>
        <taxon>fabids</taxon>
        <taxon>Fabales</taxon>
        <taxon>Fabaceae</taxon>
        <taxon>Papilionoideae</taxon>
        <taxon>50 kb inversion clade</taxon>
        <taxon>NPAAA clade</taxon>
        <taxon>indigoferoid/millettioid clade</taxon>
        <taxon>Phaseoleae</taxon>
        <taxon>Canavalia</taxon>
    </lineage>
</organism>
<dbReference type="EMBL" id="JAYMYQ010000002">
    <property type="protein sequence ID" value="KAK7350077.1"/>
    <property type="molecule type" value="Genomic_DNA"/>
</dbReference>
<evidence type="ECO:0000313" key="2">
    <source>
        <dbReference type="EMBL" id="KAK7350077.1"/>
    </source>
</evidence>